<organism evidence="2 3">
    <name type="scientific">Pseudomonas gregormendelii</name>
    <dbReference type="NCBI Taxonomy" id="1628277"/>
    <lineage>
        <taxon>Bacteria</taxon>
        <taxon>Pseudomonadati</taxon>
        <taxon>Pseudomonadota</taxon>
        <taxon>Gammaproteobacteria</taxon>
        <taxon>Pseudomonadales</taxon>
        <taxon>Pseudomonadaceae</taxon>
        <taxon>Pseudomonas</taxon>
    </lineage>
</organism>
<protein>
    <submittedName>
        <fullName evidence="2">Uncharacterized protein</fullName>
    </submittedName>
</protein>
<reference evidence="2 3" key="1">
    <citation type="journal article" date="2021" name="Int. J. Syst. Evol. Microbiol.">
        <title>Pseudomonas piscium sp. nov., Pseudomonas pisciculturae sp. nov., Pseudomonas mucoides sp. nov. and Pseudomonas neuropathica sp. nov. isolated from rainbow trout.</title>
        <authorList>
            <person name="Duman M."/>
            <person name="Mulet M."/>
            <person name="Altun S."/>
            <person name="Saticioglu I.B."/>
            <person name="Gomila M."/>
            <person name="Lalucat J."/>
            <person name="Garcia-Valdes E."/>
        </authorList>
    </citation>
    <scope>NUCLEOTIDE SEQUENCE [LARGE SCALE GENOMIC DNA]</scope>
    <source>
        <strain evidence="2 3">LMG 28632</strain>
    </source>
</reference>
<accession>A0ABS3AEN2</accession>
<dbReference type="RefSeq" id="WP_205892293.1">
    <property type="nucleotide sequence ID" value="NZ_JADEVO010000008.1"/>
</dbReference>
<sequence length="122" mass="13186">MKSSSPSSNAKVSAASDAHVKTRHINALRYNLKKVVNGAEGKFTSAIIQEIKEFGKQADKFKSSIAGNKGAYKGGGEVKIATLKNVLDGVKHLARLENNFTSQPASEGSMFDKDWGESPRFQ</sequence>
<name>A0ABS3AEN2_9PSED</name>
<evidence type="ECO:0000256" key="1">
    <source>
        <dbReference type="SAM" id="MobiDB-lite"/>
    </source>
</evidence>
<evidence type="ECO:0000313" key="2">
    <source>
        <dbReference type="EMBL" id="MBN3965219.1"/>
    </source>
</evidence>
<comment type="caution">
    <text evidence="2">The sequence shown here is derived from an EMBL/GenBank/DDBJ whole genome shotgun (WGS) entry which is preliminary data.</text>
</comment>
<feature type="compositionally biased region" description="Basic and acidic residues" evidence="1">
    <location>
        <begin position="110"/>
        <end position="122"/>
    </location>
</feature>
<feature type="region of interest" description="Disordered" evidence="1">
    <location>
        <begin position="103"/>
        <end position="122"/>
    </location>
</feature>
<evidence type="ECO:0000313" key="3">
    <source>
        <dbReference type="Proteomes" id="UP000772591"/>
    </source>
</evidence>
<dbReference type="Proteomes" id="UP000772591">
    <property type="component" value="Unassembled WGS sequence"/>
</dbReference>
<gene>
    <name evidence="2" type="ORF">IMW75_07990</name>
</gene>
<keyword evidence="3" id="KW-1185">Reference proteome</keyword>
<proteinExistence type="predicted"/>
<dbReference type="EMBL" id="JADEVO010000008">
    <property type="protein sequence ID" value="MBN3965219.1"/>
    <property type="molecule type" value="Genomic_DNA"/>
</dbReference>